<dbReference type="PROSITE" id="PS50195">
    <property type="entry name" value="PX"/>
    <property type="match status" value="1"/>
</dbReference>
<dbReference type="InterPro" id="IPR015404">
    <property type="entry name" value="Vps5_C"/>
</dbReference>
<comment type="similarity">
    <text evidence="4">Belongs to the sorting nexin family.</text>
</comment>
<sequence length="928" mass="100217">MSGGFGGGFGGDFDDLLPTGSHPPAPPNLGNPFEDPFADIGRPNENDPWATYGQTKPQSPTATFSQGAYETPRVEIKDQSTRELGFGSSPPSPVRETLAATSYPAPQQEHIDPFSTADTSPLDYRAAAPTLPEPAAVSHDDSIPVTPTAPITKENAVPISPSKAGLFDEPSSSTFGSGFIRRHKSQRSSQSNSPVAASSEARSSSLFSSAKPDPLEALVSKARSASRVRTTSLPPKSEITPRPEVAPDAKDELAARILDPLAAEGLVTAQPAEHETPVPAKGEPLSELTSPPKPSPVMEDGISTPKEPPVSTESPIVENPPTTFQETSVTPTTTESNILPSGSQPEETLAPTPTPPSRAASEALTVSQYPEGSTILNPPQESPGPSAYARVVSPLDTPAESTRNLTQSFSGLALGGEVPNTGWGAPVPVSEAPEASLSPMARATGWGAVDATDGWGGEASHTVTAWGGEGEMPNSGQTSQPEQRFRGDDSTSRHSRKQSESNESEGSRKEASADLDRSNNGTPQQSTAKTNEPNGPFTFVITVGDPQKVGDPINPYIVYTVSTKTNSPHYRKPNFSVLRRYSDFLWLFETLSLNKPGVFIPPVPEKQGFGRFQGAFVESRRLALNNCIQKIASHPILSSDDDFKFFIESDSFALDVKHRKAEIAQEKTGGFLSSITGPRFYETDEWFDAKRSYIDALESQLRGLAKSVEAVSKQQAEVAAATGEFAGTLVVLSTSDLSKQLSQSLATLADVHKKARKLEEEQSQDDIILLMGIVEEYIRLIGSIRLTFASRIRLHAAWQNANAEAKRVRTAHEKARRQGRIPQDRVGASMQEMAEAEKRAADAKFEFDQCSRLIKAEMARFEKERIDDFKKNLELLLEGMIQRQQDIIESLENYQEGLLRRSKSILGQPTVPGQSKSEENPVPPEDTN</sequence>
<evidence type="ECO:0000256" key="5">
    <source>
        <dbReference type="ARBA" id="ARBA00022448"/>
    </source>
</evidence>
<dbReference type="AlphaFoldDB" id="A0A5N5QE26"/>
<dbReference type="GO" id="GO:0005829">
    <property type="term" value="C:cytosol"/>
    <property type="evidence" value="ECO:0007669"/>
    <property type="project" value="GOC"/>
</dbReference>
<dbReference type="GO" id="GO:0015031">
    <property type="term" value="P:protein transport"/>
    <property type="evidence" value="ECO:0007669"/>
    <property type="project" value="UniProtKB-KW"/>
</dbReference>
<dbReference type="InterPro" id="IPR036871">
    <property type="entry name" value="PX_dom_sf"/>
</dbReference>
<feature type="compositionally biased region" description="Polar residues" evidence="11">
    <location>
        <begin position="364"/>
        <end position="379"/>
    </location>
</feature>
<feature type="region of interest" description="Disordered" evidence="11">
    <location>
        <begin position="904"/>
        <end position="928"/>
    </location>
</feature>
<evidence type="ECO:0000256" key="6">
    <source>
        <dbReference type="ARBA" id="ARBA00022490"/>
    </source>
</evidence>
<evidence type="ECO:0000256" key="1">
    <source>
        <dbReference type="ARBA" id="ARBA00004287"/>
    </source>
</evidence>
<keyword evidence="14" id="KW-1185">Reference proteome</keyword>
<dbReference type="InterPro" id="IPR027267">
    <property type="entry name" value="AH/BAR_dom_sf"/>
</dbReference>
<protein>
    <submittedName>
        <fullName evidence="13">Sorting nexin-1 protein</fullName>
    </submittedName>
</protein>
<dbReference type="PANTHER" id="PTHR10555">
    <property type="entry name" value="SORTING NEXIN"/>
    <property type="match status" value="1"/>
</dbReference>
<dbReference type="InterPro" id="IPR001683">
    <property type="entry name" value="PX_dom"/>
</dbReference>
<keyword evidence="9" id="KW-0333">Golgi apparatus</keyword>
<keyword evidence="10" id="KW-0472">Membrane</keyword>
<keyword evidence="6" id="KW-0963">Cytoplasm</keyword>
<evidence type="ECO:0000256" key="8">
    <source>
        <dbReference type="ARBA" id="ARBA00022927"/>
    </source>
</evidence>
<evidence type="ECO:0000256" key="2">
    <source>
        <dbReference type="ARBA" id="ARBA00004496"/>
    </source>
</evidence>
<dbReference type="GO" id="GO:0005794">
    <property type="term" value="C:Golgi apparatus"/>
    <property type="evidence" value="ECO:0007669"/>
    <property type="project" value="UniProtKB-SubCell"/>
</dbReference>
<dbReference type="Gene3D" id="3.30.1520.10">
    <property type="entry name" value="Phox-like domain"/>
    <property type="match status" value="1"/>
</dbReference>
<feature type="compositionally biased region" description="Low complexity" evidence="11">
    <location>
        <begin position="345"/>
        <end position="363"/>
    </location>
</feature>
<name>A0A5N5QE26_9AGAM</name>
<keyword evidence="5" id="KW-0813">Transport</keyword>
<dbReference type="Proteomes" id="UP000383932">
    <property type="component" value="Unassembled WGS sequence"/>
</dbReference>
<feature type="compositionally biased region" description="Polar residues" evidence="11">
    <location>
        <begin position="518"/>
        <end position="533"/>
    </location>
</feature>
<dbReference type="Pfam" id="PF09325">
    <property type="entry name" value="Vps5"/>
    <property type="match status" value="1"/>
</dbReference>
<accession>A0A5N5QE26</accession>
<feature type="compositionally biased region" description="Polar residues" evidence="11">
    <location>
        <begin position="905"/>
        <end position="915"/>
    </location>
</feature>
<dbReference type="Gene3D" id="1.20.1270.60">
    <property type="entry name" value="Arfaptin homology (AH) domain/BAR domain"/>
    <property type="match status" value="1"/>
</dbReference>
<evidence type="ECO:0000313" key="13">
    <source>
        <dbReference type="EMBL" id="KAB5589577.1"/>
    </source>
</evidence>
<comment type="caution">
    <text evidence="13">The sequence shown here is derived from an EMBL/GenBank/DDBJ whole genome shotgun (WGS) entry which is preliminary data.</text>
</comment>
<dbReference type="CDD" id="cd07627">
    <property type="entry name" value="BAR_Vps5p"/>
    <property type="match status" value="1"/>
</dbReference>
<dbReference type="Pfam" id="PF00787">
    <property type="entry name" value="PX"/>
    <property type="match status" value="1"/>
</dbReference>
<keyword evidence="7" id="KW-0597">Phosphoprotein</keyword>
<dbReference type="GO" id="GO:0030904">
    <property type="term" value="C:retromer complex"/>
    <property type="evidence" value="ECO:0007669"/>
    <property type="project" value="UniProtKB-ARBA"/>
</dbReference>
<evidence type="ECO:0000256" key="4">
    <source>
        <dbReference type="ARBA" id="ARBA00010883"/>
    </source>
</evidence>
<dbReference type="SMART" id="SM00312">
    <property type="entry name" value="PX"/>
    <property type="match status" value="1"/>
</dbReference>
<dbReference type="GO" id="GO:0042147">
    <property type="term" value="P:retrograde transport, endosome to Golgi"/>
    <property type="evidence" value="ECO:0007669"/>
    <property type="project" value="TreeGrafter"/>
</dbReference>
<dbReference type="GO" id="GO:0035091">
    <property type="term" value="F:phosphatidylinositol binding"/>
    <property type="evidence" value="ECO:0007669"/>
    <property type="project" value="InterPro"/>
</dbReference>
<dbReference type="EMBL" id="SSOP01000252">
    <property type="protein sequence ID" value="KAB5589577.1"/>
    <property type="molecule type" value="Genomic_DNA"/>
</dbReference>
<dbReference type="GO" id="GO:0005768">
    <property type="term" value="C:endosome"/>
    <property type="evidence" value="ECO:0007669"/>
    <property type="project" value="TreeGrafter"/>
</dbReference>
<feature type="compositionally biased region" description="Basic and acidic residues" evidence="11">
    <location>
        <begin position="239"/>
        <end position="254"/>
    </location>
</feature>
<feature type="region of interest" description="Disordered" evidence="11">
    <location>
        <begin position="1"/>
        <end position="539"/>
    </location>
</feature>
<evidence type="ECO:0000256" key="11">
    <source>
        <dbReference type="SAM" id="MobiDB-lite"/>
    </source>
</evidence>
<reference evidence="13 14" key="1">
    <citation type="journal article" date="2019" name="Fungal Biol. Biotechnol.">
        <title>Draft genome sequence of fastidious pathogen Ceratobasidium theobromae, which causes vascular-streak dieback in Theobroma cacao.</title>
        <authorList>
            <person name="Ali S.S."/>
            <person name="Asman A."/>
            <person name="Shao J."/>
            <person name="Firmansyah A.P."/>
            <person name="Susilo A.W."/>
            <person name="Rosmana A."/>
            <person name="McMahon P."/>
            <person name="Junaid M."/>
            <person name="Guest D."/>
            <person name="Kheng T.Y."/>
            <person name="Meinhardt L.W."/>
            <person name="Bailey B.A."/>
        </authorList>
    </citation>
    <scope>NUCLEOTIDE SEQUENCE [LARGE SCALE GENOMIC DNA]</scope>
    <source>
        <strain evidence="13 14">CT2</strain>
    </source>
</reference>
<feature type="compositionally biased region" description="Polar residues" evidence="11">
    <location>
        <begin position="52"/>
        <end position="68"/>
    </location>
</feature>
<feature type="compositionally biased region" description="Low complexity" evidence="11">
    <location>
        <begin position="188"/>
        <end position="210"/>
    </location>
</feature>
<evidence type="ECO:0000256" key="3">
    <source>
        <dbReference type="ARBA" id="ARBA00004555"/>
    </source>
</evidence>
<dbReference type="GO" id="GO:0045053">
    <property type="term" value="P:protein retention in Golgi apparatus"/>
    <property type="evidence" value="ECO:0007669"/>
    <property type="project" value="TreeGrafter"/>
</dbReference>
<gene>
    <name evidence="13" type="ORF">CTheo_6984</name>
</gene>
<feature type="compositionally biased region" description="Basic and acidic residues" evidence="11">
    <location>
        <begin position="72"/>
        <end position="81"/>
    </location>
</feature>
<dbReference type="CDD" id="cd06861">
    <property type="entry name" value="PX_Vps5p"/>
    <property type="match status" value="1"/>
</dbReference>
<keyword evidence="8" id="KW-0653">Protein transport</keyword>
<evidence type="ECO:0000259" key="12">
    <source>
        <dbReference type="PROSITE" id="PS50195"/>
    </source>
</evidence>
<proteinExistence type="inferred from homology"/>
<evidence type="ECO:0000313" key="14">
    <source>
        <dbReference type="Proteomes" id="UP000383932"/>
    </source>
</evidence>
<feature type="compositionally biased region" description="Polar residues" evidence="11">
    <location>
        <begin position="399"/>
        <end position="410"/>
    </location>
</feature>
<feature type="compositionally biased region" description="Basic and acidic residues" evidence="11">
    <location>
        <begin position="483"/>
        <end position="517"/>
    </location>
</feature>
<feature type="domain" description="PX" evidence="12">
    <location>
        <begin position="537"/>
        <end position="653"/>
    </location>
</feature>
<organism evidence="13 14">
    <name type="scientific">Ceratobasidium theobromae</name>
    <dbReference type="NCBI Taxonomy" id="1582974"/>
    <lineage>
        <taxon>Eukaryota</taxon>
        <taxon>Fungi</taxon>
        <taxon>Dikarya</taxon>
        <taxon>Basidiomycota</taxon>
        <taxon>Agaricomycotina</taxon>
        <taxon>Agaricomycetes</taxon>
        <taxon>Cantharellales</taxon>
        <taxon>Ceratobasidiaceae</taxon>
        <taxon>Ceratobasidium</taxon>
    </lineage>
</organism>
<dbReference type="InterPro" id="IPR037868">
    <property type="entry name" value="PX_Vps5"/>
</dbReference>
<evidence type="ECO:0000256" key="9">
    <source>
        <dbReference type="ARBA" id="ARBA00023034"/>
    </source>
</evidence>
<feature type="compositionally biased region" description="Gly residues" evidence="11">
    <location>
        <begin position="1"/>
        <end position="11"/>
    </location>
</feature>
<dbReference type="SUPFAM" id="SSF64268">
    <property type="entry name" value="PX domain"/>
    <property type="match status" value="1"/>
</dbReference>
<comment type="subcellular location">
    <subcellularLocation>
        <location evidence="2">Cytoplasm</location>
    </subcellularLocation>
    <subcellularLocation>
        <location evidence="3">Golgi apparatus</location>
    </subcellularLocation>
    <subcellularLocation>
        <location evidence="1">Membrane</location>
        <topology evidence="1">Peripheral membrane protein</topology>
        <orientation evidence="1">Cytoplasmic side</orientation>
    </subcellularLocation>
</comment>
<dbReference type="OrthoDB" id="271164at2759"/>
<dbReference type="PANTHER" id="PTHR10555:SF170">
    <property type="entry name" value="FI18122P1"/>
    <property type="match status" value="1"/>
</dbReference>
<feature type="compositionally biased region" description="Polar residues" evidence="11">
    <location>
        <begin position="320"/>
        <end position="344"/>
    </location>
</feature>
<evidence type="ECO:0000256" key="7">
    <source>
        <dbReference type="ARBA" id="ARBA00022553"/>
    </source>
</evidence>
<dbReference type="FunFam" id="1.20.1270.60:FF:000022">
    <property type="entry name" value="Sorting nexin 3 protein"/>
    <property type="match status" value="1"/>
</dbReference>
<dbReference type="InterPro" id="IPR035803">
    <property type="entry name" value="BAR_Vps5"/>
</dbReference>
<dbReference type="SUPFAM" id="SSF103657">
    <property type="entry name" value="BAR/IMD domain-like"/>
    <property type="match status" value="1"/>
</dbReference>
<evidence type="ECO:0000256" key="10">
    <source>
        <dbReference type="ARBA" id="ARBA00023136"/>
    </source>
</evidence>